<dbReference type="Ensembl" id="ENSDCDT00010028954.1">
    <property type="protein sequence ID" value="ENSDCDP00010023643.1"/>
    <property type="gene ID" value="ENSDCDG00010014711.1"/>
</dbReference>
<evidence type="ECO:0000313" key="6">
    <source>
        <dbReference type="Proteomes" id="UP000694580"/>
    </source>
</evidence>
<keyword evidence="3" id="KW-0812">Transmembrane</keyword>
<keyword evidence="6" id="KW-1185">Reference proteome</keyword>
<keyword evidence="3" id="KW-1133">Transmembrane helix</keyword>
<evidence type="ECO:0000313" key="5">
    <source>
        <dbReference type="Ensembl" id="ENSDCDP00010023643.1"/>
    </source>
</evidence>
<name>A0AAY4BRX1_9TELE</name>
<dbReference type="InterPro" id="IPR000922">
    <property type="entry name" value="Lectin_gal-bd_dom"/>
</dbReference>
<feature type="transmembrane region" description="Helical" evidence="3">
    <location>
        <begin position="5"/>
        <end position="26"/>
    </location>
</feature>
<evidence type="ECO:0000256" key="2">
    <source>
        <dbReference type="ARBA" id="ARBA00022737"/>
    </source>
</evidence>
<accession>A0AAY4BRX1</accession>
<dbReference type="PANTHER" id="PTHR46780">
    <property type="entry name" value="PROTEIN EVA-1"/>
    <property type="match status" value="1"/>
</dbReference>
<reference evidence="5 6" key="1">
    <citation type="submission" date="2020-06" db="EMBL/GenBank/DDBJ databases">
        <authorList>
            <consortium name="Wellcome Sanger Institute Data Sharing"/>
        </authorList>
    </citation>
    <scope>NUCLEOTIDE SEQUENCE [LARGE SCALE GENOMIC DNA]</scope>
</reference>
<evidence type="ECO:0000256" key="1">
    <source>
        <dbReference type="ARBA" id="ARBA00022734"/>
    </source>
</evidence>
<dbReference type="Pfam" id="PF02140">
    <property type="entry name" value="SUEL_Lectin"/>
    <property type="match status" value="1"/>
</dbReference>
<reference evidence="5" key="3">
    <citation type="submission" date="2025-09" db="UniProtKB">
        <authorList>
            <consortium name="Ensembl"/>
        </authorList>
    </citation>
    <scope>IDENTIFICATION</scope>
</reference>
<dbReference type="Proteomes" id="UP000694580">
    <property type="component" value="Chromosome 1"/>
</dbReference>
<dbReference type="GO" id="GO:0030246">
    <property type="term" value="F:carbohydrate binding"/>
    <property type="evidence" value="ECO:0007669"/>
    <property type="project" value="UniProtKB-KW"/>
</dbReference>
<evidence type="ECO:0000259" key="4">
    <source>
        <dbReference type="PROSITE" id="PS50228"/>
    </source>
</evidence>
<dbReference type="InterPro" id="IPR043159">
    <property type="entry name" value="Lectin_gal-bd_sf"/>
</dbReference>
<dbReference type="AlphaFoldDB" id="A0AAY4BRX1"/>
<dbReference type="PROSITE" id="PS50228">
    <property type="entry name" value="SUEL_LECTIN"/>
    <property type="match status" value="1"/>
</dbReference>
<dbReference type="Gene3D" id="2.60.120.740">
    <property type="match status" value="1"/>
</dbReference>
<organism evidence="5 6">
    <name type="scientific">Denticeps clupeoides</name>
    <name type="common">denticle herring</name>
    <dbReference type="NCBI Taxonomy" id="299321"/>
    <lineage>
        <taxon>Eukaryota</taxon>
        <taxon>Metazoa</taxon>
        <taxon>Chordata</taxon>
        <taxon>Craniata</taxon>
        <taxon>Vertebrata</taxon>
        <taxon>Euteleostomi</taxon>
        <taxon>Actinopterygii</taxon>
        <taxon>Neopterygii</taxon>
        <taxon>Teleostei</taxon>
        <taxon>Clupei</taxon>
        <taxon>Clupeiformes</taxon>
        <taxon>Denticipitoidei</taxon>
        <taxon>Denticipitidae</taxon>
        <taxon>Denticeps</taxon>
    </lineage>
</organism>
<sequence length="129" mass="14213">MPLFIFLCVIIIMIIIIAVVVVTVSFNCPITGTEAIRIVTANYGRTDAVTCSDGRPLGQITPVHGPADRACSFLRRCRGKSSCAVQSSNAAFGDPCFGTYKYLNVTYSCVQSRTWKRLQISICRRSRVK</sequence>
<protein>
    <recommendedName>
        <fullName evidence="4">SUEL-type lectin domain-containing protein</fullName>
    </recommendedName>
</protein>
<keyword evidence="1" id="KW-0430">Lectin</keyword>
<proteinExistence type="predicted"/>
<dbReference type="GeneTree" id="ENSGT00990000203979"/>
<reference evidence="5" key="2">
    <citation type="submission" date="2025-08" db="UniProtKB">
        <authorList>
            <consortium name="Ensembl"/>
        </authorList>
    </citation>
    <scope>IDENTIFICATION</scope>
</reference>
<feature type="domain" description="SUEL-type lectin" evidence="4">
    <location>
        <begin position="24"/>
        <end position="110"/>
    </location>
</feature>
<keyword evidence="2" id="KW-0677">Repeat</keyword>
<keyword evidence="3" id="KW-0472">Membrane</keyword>
<evidence type="ECO:0000256" key="3">
    <source>
        <dbReference type="SAM" id="Phobius"/>
    </source>
</evidence>